<dbReference type="PANTHER" id="PTHR37449:SF1">
    <property type="entry name" value="OS02G0159950 PROTEIN"/>
    <property type="match status" value="1"/>
</dbReference>
<protein>
    <submittedName>
        <fullName evidence="1">Uncharacterized protein</fullName>
    </submittedName>
</protein>
<accession>R7SFN9</accession>
<dbReference type="EMBL" id="JH711604">
    <property type="protein sequence ID" value="EIW73904.1"/>
    <property type="molecule type" value="Genomic_DNA"/>
</dbReference>
<organism evidence="1 2">
    <name type="scientific">Coniophora puteana (strain RWD-64-598)</name>
    <name type="common">Brown rot fungus</name>
    <dbReference type="NCBI Taxonomy" id="741705"/>
    <lineage>
        <taxon>Eukaryota</taxon>
        <taxon>Fungi</taxon>
        <taxon>Dikarya</taxon>
        <taxon>Basidiomycota</taxon>
        <taxon>Agaricomycotina</taxon>
        <taxon>Agaricomycetes</taxon>
        <taxon>Agaricomycetidae</taxon>
        <taxon>Boletales</taxon>
        <taxon>Coniophorineae</taxon>
        <taxon>Coniophoraceae</taxon>
        <taxon>Coniophora</taxon>
    </lineage>
</organism>
<dbReference type="Proteomes" id="UP000053558">
    <property type="component" value="Unassembled WGS sequence"/>
</dbReference>
<dbReference type="RefSeq" id="XP_007775917.1">
    <property type="nucleotide sequence ID" value="XM_007777727.1"/>
</dbReference>
<reference evidence="2" key="1">
    <citation type="journal article" date="2012" name="Science">
        <title>The Paleozoic origin of enzymatic lignin decomposition reconstructed from 31 fungal genomes.</title>
        <authorList>
            <person name="Floudas D."/>
            <person name="Binder M."/>
            <person name="Riley R."/>
            <person name="Barry K."/>
            <person name="Blanchette R.A."/>
            <person name="Henrissat B."/>
            <person name="Martinez A.T."/>
            <person name="Otillar R."/>
            <person name="Spatafora J.W."/>
            <person name="Yadav J.S."/>
            <person name="Aerts A."/>
            <person name="Benoit I."/>
            <person name="Boyd A."/>
            <person name="Carlson A."/>
            <person name="Copeland A."/>
            <person name="Coutinho P.M."/>
            <person name="de Vries R.P."/>
            <person name="Ferreira P."/>
            <person name="Findley K."/>
            <person name="Foster B."/>
            <person name="Gaskell J."/>
            <person name="Glotzer D."/>
            <person name="Gorecki P."/>
            <person name="Heitman J."/>
            <person name="Hesse C."/>
            <person name="Hori C."/>
            <person name="Igarashi K."/>
            <person name="Jurgens J.A."/>
            <person name="Kallen N."/>
            <person name="Kersten P."/>
            <person name="Kohler A."/>
            <person name="Kuees U."/>
            <person name="Kumar T.K.A."/>
            <person name="Kuo A."/>
            <person name="LaButti K."/>
            <person name="Larrondo L.F."/>
            <person name="Lindquist E."/>
            <person name="Ling A."/>
            <person name="Lombard V."/>
            <person name="Lucas S."/>
            <person name="Lundell T."/>
            <person name="Martin R."/>
            <person name="McLaughlin D.J."/>
            <person name="Morgenstern I."/>
            <person name="Morin E."/>
            <person name="Murat C."/>
            <person name="Nagy L.G."/>
            <person name="Nolan M."/>
            <person name="Ohm R.A."/>
            <person name="Patyshakuliyeva A."/>
            <person name="Rokas A."/>
            <person name="Ruiz-Duenas F.J."/>
            <person name="Sabat G."/>
            <person name="Salamov A."/>
            <person name="Samejima M."/>
            <person name="Schmutz J."/>
            <person name="Slot J.C."/>
            <person name="St John F."/>
            <person name="Stenlid J."/>
            <person name="Sun H."/>
            <person name="Sun S."/>
            <person name="Syed K."/>
            <person name="Tsang A."/>
            <person name="Wiebenga A."/>
            <person name="Young D."/>
            <person name="Pisabarro A."/>
            <person name="Eastwood D.C."/>
            <person name="Martin F."/>
            <person name="Cullen D."/>
            <person name="Grigoriev I.V."/>
            <person name="Hibbett D.S."/>
        </authorList>
    </citation>
    <scope>NUCLEOTIDE SEQUENCE [LARGE SCALE GENOMIC DNA]</scope>
    <source>
        <strain evidence="2">RWD-64-598 SS2</strain>
    </source>
</reference>
<dbReference type="PANTHER" id="PTHR37449">
    <property type="match status" value="1"/>
</dbReference>
<sequence length="60" mass="6696">MCSIASTSSKKMMHAFLLRAISNSSRTILAPSPTYFRASSEPMTRIKVASVRFATVRWQS</sequence>
<dbReference type="OrthoDB" id="7916205at2759"/>
<feature type="non-terminal residue" evidence="1">
    <location>
        <position position="60"/>
    </location>
</feature>
<dbReference type="AlphaFoldDB" id="R7SFN9"/>
<dbReference type="GeneID" id="19208624"/>
<dbReference type="eggNOG" id="ENOG502ST4T">
    <property type="taxonomic scope" value="Eukaryota"/>
</dbReference>
<dbReference type="KEGG" id="cput:CONPUDRAFT_68176"/>
<evidence type="ECO:0000313" key="2">
    <source>
        <dbReference type="Proteomes" id="UP000053558"/>
    </source>
</evidence>
<proteinExistence type="predicted"/>
<evidence type="ECO:0000313" key="1">
    <source>
        <dbReference type="EMBL" id="EIW73904.1"/>
    </source>
</evidence>
<name>R7SFN9_CONPW</name>
<keyword evidence="2" id="KW-1185">Reference proteome</keyword>
<gene>
    <name evidence="1" type="ORF">CONPUDRAFT_68176</name>
</gene>